<feature type="signal peptide" evidence="7">
    <location>
        <begin position="1"/>
        <end position="24"/>
    </location>
</feature>
<feature type="transmembrane region" description="Helical" evidence="6">
    <location>
        <begin position="494"/>
        <end position="514"/>
    </location>
</feature>
<dbReference type="NCBIfam" id="TIGR04226">
    <property type="entry name" value="RrgB_K2N_iso_D2"/>
    <property type="match status" value="1"/>
</dbReference>
<keyword evidence="3 7" id="KW-0732">Signal</keyword>
<dbReference type="EMBL" id="AAYI02000004">
    <property type="protein sequence ID" value="EDN80047.1"/>
    <property type="molecule type" value="Genomic_DNA"/>
</dbReference>
<feature type="region of interest" description="Disordered" evidence="5">
    <location>
        <begin position="319"/>
        <end position="348"/>
    </location>
</feature>
<dbReference type="GO" id="GO:0005975">
    <property type="term" value="P:carbohydrate metabolic process"/>
    <property type="evidence" value="ECO:0007669"/>
    <property type="project" value="UniProtKB-ARBA"/>
</dbReference>
<keyword evidence="1" id="KW-0134">Cell wall</keyword>
<accession>A7BA23</accession>
<evidence type="ECO:0000313" key="10">
    <source>
        <dbReference type="Proteomes" id="UP000003553"/>
    </source>
</evidence>
<evidence type="ECO:0000259" key="8">
    <source>
        <dbReference type="PROSITE" id="PS50847"/>
    </source>
</evidence>
<dbReference type="Gene3D" id="2.60.40.10">
    <property type="entry name" value="Immunoglobulins"/>
    <property type="match status" value="2"/>
</dbReference>
<dbReference type="Pfam" id="PF16555">
    <property type="entry name" value="GramPos_pilinD1"/>
    <property type="match status" value="1"/>
</dbReference>
<dbReference type="Gene3D" id="2.60.40.740">
    <property type="match status" value="1"/>
</dbReference>
<feature type="domain" description="Gram-positive cocci surface proteins LPxTG" evidence="8">
    <location>
        <begin position="485"/>
        <end position="522"/>
    </location>
</feature>
<keyword evidence="6" id="KW-0472">Membrane</keyword>
<dbReference type="eggNOG" id="COG4932">
    <property type="taxonomic scope" value="Bacteria"/>
</dbReference>
<dbReference type="Pfam" id="PF00746">
    <property type="entry name" value="Gram_pos_anchor"/>
    <property type="match status" value="1"/>
</dbReference>
<keyword evidence="10" id="KW-1185">Reference proteome</keyword>
<keyword evidence="6" id="KW-0812">Transmembrane</keyword>
<evidence type="ECO:0000313" key="9">
    <source>
        <dbReference type="EMBL" id="EDN80047.1"/>
    </source>
</evidence>
<keyword evidence="2" id="KW-0964">Secreted</keyword>
<proteinExistence type="predicted"/>
<dbReference type="InterPro" id="IPR019931">
    <property type="entry name" value="LPXTG_anchor"/>
</dbReference>
<dbReference type="InterPro" id="IPR032364">
    <property type="entry name" value="GramPos_pilinD1_N"/>
</dbReference>
<keyword evidence="4" id="KW-0572">Peptidoglycan-anchor</keyword>
<evidence type="ECO:0000256" key="6">
    <source>
        <dbReference type="SAM" id="Phobius"/>
    </source>
</evidence>
<evidence type="ECO:0000256" key="4">
    <source>
        <dbReference type="ARBA" id="ARBA00023088"/>
    </source>
</evidence>
<feature type="chain" id="PRO_5002707307" evidence="7">
    <location>
        <begin position="25"/>
        <end position="522"/>
    </location>
</feature>
<organism evidence="9 10">
    <name type="scientific">Schaalia dentiphila ATCC 17982</name>
    <dbReference type="NCBI Taxonomy" id="411466"/>
    <lineage>
        <taxon>Bacteria</taxon>
        <taxon>Bacillati</taxon>
        <taxon>Actinomycetota</taxon>
        <taxon>Actinomycetes</taxon>
        <taxon>Actinomycetales</taxon>
        <taxon>Actinomycetaceae</taxon>
        <taxon>Schaalia</taxon>
        <taxon>Schaalia dentiphila</taxon>
    </lineage>
</organism>
<evidence type="ECO:0000256" key="1">
    <source>
        <dbReference type="ARBA" id="ARBA00022512"/>
    </source>
</evidence>
<gene>
    <name evidence="9" type="ORF">ACTODO_00479</name>
</gene>
<dbReference type="PROSITE" id="PS50847">
    <property type="entry name" value="GRAM_POS_ANCHORING"/>
    <property type="match status" value="1"/>
</dbReference>
<dbReference type="InterPro" id="IPR048052">
    <property type="entry name" value="FM1-like"/>
</dbReference>
<reference evidence="9" key="2">
    <citation type="submission" date="2015-05" db="EMBL/GenBank/DDBJ databases">
        <title>Draft genome sequence of Actinomyces odontolyticus (ATCC 17982).</title>
        <authorList>
            <person name="Sudarsanam P."/>
            <person name="Ley R."/>
            <person name="Guruge J."/>
            <person name="Turnbaugh P.J."/>
            <person name="Mahowald M."/>
            <person name="Liep D."/>
            <person name="Gordon J."/>
        </authorList>
    </citation>
    <scope>NUCLEOTIDE SEQUENCE</scope>
    <source>
        <strain evidence="9">ATCC 17982</strain>
    </source>
</reference>
<dbReference type="NCBIfam" id="TIGR01167">
    <property type="entry name" value="LPXTG_anchor"/>
    <property type="match status" value="1"/>
</dbReference>
<name>A7BA23_9ACTO</name>
<dbReference type="InterPro" id="IPR026466">
    <property type="entry name" value="Fim_isopep_form_D2_dom"/>
</dbReference>
<reference evidence="9" key="1">
    <citation type="submission" date="2007-04" db="EMBL/GenBank/DDBJ databases">
        <authorList>
            <person name="Fulton L."/>
            <person name="Clifton S."/>
            <person name="Fulton B."/>
            <person name="Xu J."/>
            <person name="Minx P."/>
            <person name="Pepin K.H."/>
            <person name="Johnson M."/>
            <person name="Thiruvilangam P."/>
            <person name="Bhonagiri V."/>
            <person name="Nash W.E."/>
            <person name="Mardis E.R."/>
            <person name="Wilson R.K."/>
        </authorList>
    </citation>
    <scope>NUCLEOTIDE SEQUENCE [LARGE SCALE GENOMIC DNA]</scope>
    <source>
        <strain evidence="9">ATCC 17982</strain>
    </source>
</reference>
<evidence type="ECO:0000256" key="2">
    <source>
        <dbReference type="ARBA" id="ARBA00022525"/>
    </source>
</evidence>
<feature type="compositionally biased region" description="Pro residues" evidence="5">
    <location>
        <begin position="325"/>
        <end position="342"/>
    </location>
</feature>
<comment type="caution">
    <text evidence="9">The sequence shown here is derived from an EMBL/GenBank/DDBJ whole genome shotgun (WGS) entry which is preliminary data.</text>
</comment>
<protein>
    <submittedName>
        <fullName evidence="9">LPXTG-motif cell wall anchor domain protein</fullName>
    </submittedName>
</protein>
<dbReference type="NCBIfam" id="NF033902">
    <property type="entry name" value="iso_D2_wall_anc"/>
    <property type="match status" value="1"/>
</dbReference>
<evidence type="ECO:0000256" key="7">
    <source>
        <dbReference type="SAM" id="SignalP"/>
    </source>
</evidence>
<dbReference type="Proteomes" id="UP000003553">
    <property type="component" value="Unassembled WGS sequence"/>
</dbReference>
<evidence type="ECO:0000256" key="5">
    <source>
        <dbReference type="SAM" id="MobiDB-lite"/>
    </source>
</evidence>
<dbReference type="HOGENOM" id="CLU_029024_2_0_11"/>
<dbReference type="InterPro" id="IPR013783">
    <property type="entry name" value="Ig-like_fold"/>
</dbReference>
<keyword evidence="6" id="KW-1133">Transmembrane helix</keyword>
<evidence type="ECO:0000256" key="3">
    <source>
        <dbReference type="ARBA" id="ARBA00022729"/>
    </source>
</evidence>
<sequence length="522" mass="53542">MIAAAGALSLGVAGVVATSVATFAEDPAYGTINQNATGSIVVHKHLKNATGTMGKVDGTADSGGDGVDGVTFKAYKVSGLDLSKPTDWDKLAALADNIPSNACTDPAHPTLGDNAPAVDAQAAAEGTTAGGGKTTLAGLSVAAYLVCETEAPADIVEKAKPFVVTIPFPNTTNGGEGKWLYDVHAYPKNQKIEIDKTISDQTVNGVGLGSRVQFPVSTTIPSLDTDTNFTYFYLRDQLDDRLSDGKVDKVTLGADTLAENTDYVQSNTGGLVVVSFTRAGLAKLKANPNKKLEAIFSGTVSAIGDGTIKNKANLVQDTHYGAIPPNEPPSTPPTEPNNPPTSPEVSTDWGNAQLLKFDANSGAAKTGIKGAKFKVYNAAEPYAADCSAATKAGDAITVNNKTEFVSDDAGLVAIDGLYVGDSVGSAGQGSQGATKRCYVVEEVEAPAGYVLPQKTTTGISVSKGALAAATYSAEIANNKQPVPQLPLTGANGQLLMTIGGISLGLIAVGSTMVIRSRKRSEA</sequence>
<dbReference type="AlphaFoldDB" id="A7BA23"/>